<evidence type="ECO:0000313" key="3">
    <source>
        <dbReference type="Proteomes" id="UP000245838"/>
    </source>
</evidence>
<dbReference type="Pfam" id="PF01527">
    <property type="entry name" value="HTH_Tnp_1"/>
    <property type="match status" value="1"/>
</dbReference>
<dbReference type="SUPFAM" id="SSF48295">
    <property type="entry name" value="TrpR-like"/>
    <property type="match status" value="1"/>
</dbReference>
<dbReference type="AlphaFoldDB" id="A0A193QP43"/>
<dbReference type="EMBL" id="LN854559">
    <property type="protein sequence ID" value="CRL46932.1"/>
    <property type="molecule type" value="Genomic_DNA"/>
</dbReference>
<gene>
    <name evidence="2" type="ORF">SGGMMB4_05904</name>
</gene>
<evidence type="ECO:0000313" key="2">
    <source>
        <dbReference type="EMBL" id="CRL46932.1"/>
    </source>
</evidence>
<proteinExistence type="inferred from homology"/>
<name>A0A193QP43_SODGM</name>
<evidence type="ECO:0000256" key="1">
    <source>
        <dbReference type="ARBA" id="ARBA00009964"/>
    </source>
</evidence>
<dbReference type="InterPro" id="IPR036388">
    <property type="entry name" value="WH-like_DNA-bd_sf"/>
</dbReference>
<dbReference type="Proteomes" id="UP000245838">
    <property type="component" value="Plasmid psg2"/>
</dbReference>
<dbReference type="GO" id="GO:0043565">
    <property type="term" value="F:sequence-specific DNA binding"/>
    <property type="evidence" value="ECO:0007669"/>
    <property type="project" value="InterPro"/>
</dbReference>
<dbReference type="PANTHER" id="PTHR37936">
    <property type="entry name" value="TRANSPOSASE INSC FOR INSERTION ELEMENT IS2A-RELATED"/>
    <property type="match status" value="1"/>
</dbReference>
<dbReference type="InterPro" id="IPR010921">
    <property type="entry name" value="Trp_repressor/repl_initiator"/>
</dbReference>
<reference evidence="3" key="1">
    <citation type="submission" date="2015-05" db="EMBL/GenBank/DDBJ databases">
        <authorList>
            <person name="Goodhead I."/>
        </authorList>
    </citation>
    <scope>NUCLEOTIDE SEQUENCE [LARGE SCALE GENOMIC DNA]</scope>
    <source>
        <strain evidence="3">morsitans</strain>
        <plasmid evidence="3">psg2</plasmid>
    </source>
</reference>
<geneLocation type="plasmid" evidence="3">
    <name>psg2</name>
</geneLocation>
<dbReference type="GO" id="GO:0006313">
    <property type="term" value="P:DNA transposition"/>
    <property type="evidence" value="ECO:0007669"/>
    <property type="project" value="InterPro"/>
</dbReference>
<dbReference type="PANTHER" id="PTHR37936:SF3">
    <property type="entry name" value="TRANSPOSASE INSC FOR INSERTION ELEMENT IS2A-RELATED"/>
    <property type="match status" value="1"/>
</dbReference>
<comment type="similarity">
    <text evidence="1">Belongs to the transposase 8 family.</text>
</comment>
<dbReference type="Gene3D" id="1.10.10.10">
    <property type="entry name" value="Winged helix-like DNA-binding domain superfamily/Winged helix DNA-binding domain"/>
    <property type="match status" value="1"/>
</dbReference>
<dbReference type="InterPro" id="IPR002514">
    <property type="entry name" value="Transposase_8"/>
</dbReference>
<organism evidence="2 3">
    <name type="scientific">Sodalis glossinidius (strain morsitans)</name>
    <dbReference type="NCBI Taxonomy" id="343509"/>
    <lineage>
        <taxon>Bacteria</taxon>
        <taxon>Pseudomonadati</taxon>
        <taxon>Pseudomonadota</taxon>
        <taxon>Gammaproteobacteria</taxon>
        <taxon>Enterobacterales</taxon>
        <taxon>Bruguierivoracaceae</taxon>
        <taxon>Sodalis</taxon>
    </lineage>
</organism>
<sequence length="88" mass="9808">MFNTGHNEKMIEVLSGPERRRRRTAQEKIAIVQQTMEPGMTVSHVARLHGINANQVFTWRRQYQNGSLTAVCAGEEVVPASALTAAMK</sequence>
<dbReference type="GO" id="GO:0004803">
    <property type="term" value="F:transposase activity"/>
    <property type="evidence" value="ECO:0007669"/>
    <property type="project" value="InterPro"/>
</dbReference>
<protein>
    <submittedName>
        <fullName evidence="2">IS2 repressor TnpA</fullName>
    </submittedName>
</protein>
<accession>A0A193QP43</accession>